<dbReference type="OrthoDB" id="2285053at2"/>
<evidence type="ECO:0000313" key="3">
    <source>
        <dbReference type="Proteomes" id="UP000275836"/>
    </source>
</evidence>
<sequence length="696" mass="80551">MEFLHLIGRFWTKMFTYSEDDSRTEFFVGFIMNLILLMLLFTIVLIVGDELLIDTDFYDGFYEAYVIAVPIAQLVFFMAYISAVWRRLRDTRFSPYWTFAVIVPVLQFVPWIMTFWHSEYLTDESDNVFLDDARQEIDPVVFDRLQLQDVYPDELGAEVLAIYIYGMLEELSDYYRGVDTGDLSTALYHMMVEHFELKQVRILDFIKELEEHITEDDDPFTKRAMSRGRESYVLSLNDTDIEIMDKYVKLYKSALERYGATQQGGLSTYHEKMYAQSDVQKVADVSVDDKGGILDVTFTPYDADVASATVDDDESDEFIESELFAEPTNDGADIEQQTNDLLVSALDLIDGIDMTWQDMWILFDDAIDDDDLAVDIWKRQADGQIVLLTQPASKVQNGNIPSIQAKLRHDAELLNLEVQETQTEPFTTALLHYVMKEGDDVSGRLQYDYTPWQDAENFTQKDIFNYYLNQTTGALYVEDTTQDEAAITVKVMQAFDNAHKAAENKTVGNELTPKTEAEENGVDQALNAVAVQGEKRINAISKDWQEVWLLFLTHEDERSITLWWKNSEGKVLSFPHYAYTSGMSFDDQMDVNMDLSDMLTEATIALAEAQQPEFENMMIHWDKDDRDRVHVEYYCDDVDWHSAQYSDYDVTNYYMVQTVGANAIAYFTNDWSKDMKKIPELTSYAERFASRWYSVK</sequence>
<proteinExistence type="predicted"/>
<feature type="transmembrane region" description="Helical" evidence="1">
    <location>
        <begin position="96"/>
        <end position="116"/>
    </location>
</feature>
<evidence type="ECO:0000256" key="1">
    <source>
        <dbReference type="SAM" id="Phobius"/>
    </source>
</evidence>
<evidence type="ECO:0008006" key="4">
    <source>
        <dbReference type="Google" id="ProtNLM"/>
    </source>
</evidence>
<accession>A0A3P2RLJ5</accession>
<keyword evidence="1" id="KW-0812">Transmembrane</keyword>
<dbReference type="EMBL" id="RHGY01000001">
    <property type="protein sequence ID" value="RRG18542.1"/>
    <property type="molecule type" value="Genomic_DNA"/>
</dbReference>
<feature type="transmembrane region" description="Helical" evidence="1">
    <location>
        <begin position="26"/>
        <end position="48"/>
    </location>
</feature>
<evidence type="ECO:0000313" key="2">
    <source>
        <dbReference type="EMBL" id="RRG18542.1"/>
    </source>
</evidence>
<gene>
    <name evidence="2" type="ORF">D3P96_00725</name>
</gene>
<dbReference type="AlphaFoldDB" id="A0A3P2RLJ5"/>
<comment type="caution">
    <text evidence="2">The sequence shown here is derived from an EMBL/GenBank/DDBJ whole genome shotgun (WGS) entry which is preliminary data.</text>
</comment>
<dbReference type="InterPro" id="IPR008523">
    <property type="entry name" value="DUF805"/>
</dbReference>
<feature type="transmembrane region" description="Helical" evidence="1">
    <location>
        <begin position="60"/>
        <end position="84"/>
    </location>
</feature>
<dbReference type="RefSeq" id="WP_124942518.1">
    <property type="nucleotide sequence ID" value="NZ_RHGY01000001.1"/>
</dbReference>
<organism evidence="2 3">
    <name type="scientific">Weissella viridescens</name>
    <name type="common">Lactobacillus viridescens</name>
    <dbReference type="NCBI Taxonomy" id="1629"/>
    <lineage>
        <taxon>Bacteria</taxon>
        <taxon>Bacillati</taxon>
        <taxon>Bacillota</taxon>
        <taxon>Bacilli</taxon>
        <taxon>Lactobacillales</taxon>
        <taxon>Lactobacillaceae</taxon>
        <taxon>Weissella</taxon>
    </lineage>
</organism>
<dbReference type="Proteomes" id="UP000275836">
    <property type="component" value="Unassembled WGS sequence"/>
</dbReference>
<protein>
    <recommendedName>
        <fullName evidence="4">DUF805 domain-containing protein</fullName>
    </recommendedName>
</protein>
<dbReference type="GO" id="GO:0016020">
    <property type="term" value="C:membrane"/>
    <property type="evidence" value="ECO:0007669"/>
    <property type="project" value="InterPro"/>
</dbReference>
<reference evidence="2 3" key="1">
    <citation type="submission" date="2018-10" db="EMBL/GenBank/DDBJ databases">
        <title>Draft genome sequence of Weissella viridescens UCO-SMC3.</title>
        <authorList>
            <person name="Garcia-Cancino A."/>
            <person name="Espinoza-Monje M."/>
            <person name="Albarracin L."/>
            <person name="Garcia-Castillo V."/>
            <person name="Campos-Martin J."/>
            <person name="Nakano Y."/>
            <person name="Guitierrez-Zamorano C."/>
            <person name="Ikeda-Ohtsubo W."/>
            <person name="Morita H."/>
            <person name="Kitazawa H."/>
            <person name="Villena J."/>
        </authorList>
    </citation>
    <scope>NUCLEOTIDE SEQUENCE [LARGE SCALE GENOMIC DNA]</scope>
    <source>
        <strain evidence="2 3">UCO-SMC3</strain>
    </source>
</reference>
<dbReference type="Pfam" id="PF05656">
    <property type="entry name" value="DUF805"/>
    <property type="match status" value="1"/>
</dbReference>
<name>A0A3P2RLJ5_WEIVI</name>
<keyword evidence="1" id="KW-1133">Transmembrane helix</keyword>
<keyword evidence="1" id="KW-0472">Membrane</keyword>